<sequence length="226" mass="27092">MSIIKKQIEAYRENFLENLGTPEGTFQNNLETQYLRFSRLIKFFRLEQENTIHDIGCGICDMYKYFKSINLKNFIYSGTEIVPEMVNYGKEKYKDIKIFNQDILKIDDSIKYDYLVLSGVFNLPGKTDRKEWKEFCFKMIDKMFELCNKAISFNFLTTNGTFQAPELFYLDPTEVFNYCLKKHSRFVVLDNNYPLYEFTITVYNAKEMEKEFDSKPFKKYFKNNNE</sequence>
<evidence type="ECO:0000313" key="2">
    <source>
        <dbReference type="Proteomes" id="UP000245670"/>
    </source>
</evidence>
<accession>A0A2U2J7I1</accession>
<proteinExistence type="predicted"/>
<dbReference type="EMBL" id="QFFG01000006">
    <property type="protein sequence ID" value="PWG04262.1"/>
    <property type="molecule type" value="Genomic_DNA"/>
</dbReference>
<name>A0A2U2J7I1_9FLAO</name>
<keyword evidence="2" id="KW-1185">Reference proteome</keyword>
<protein>
    <recommendedName>
        <fullName evidence="3">Methyltransferase domain-containing protein</fullName>
    </recommendedName>
</protein>
<dbReference type="AlphaFoldDB" id="A0A2U2J7I1"/>
<dbReference type="SUPFAM" id="SSF53335">
    <property type="entry name" value="S-adenosyl-L-methionine-dependent methyltransferases"/>
    <property type="match status" value="1"/>
</dbReference>
<dbReference type="Proteomes" id="UP000245670">
    <property type="component" value="Unassembled WGS sequence"/>
</dbReference>
<dbReference type="Gene3D" id="3.40.50.150">
    <property type="entry name" value="Vaccinia Virus protein VP39"/>
    <property type="match status" value="1"/>
</dbReference>
<gene>
    <name evidence="1" type="ORF">DIS07_12675</name>
</gene>
<organism evidence="1 2">
    <name type="scientific">Polaribacter aquimarinus</name>
    <dbReference type="NCBI Taxonomy" id="2100726"/>
    <lineage>
        <taxon>Bacteria</taxon>
        <taxon>Pseudomonadati</taxon>
        <taxon>Bacteroidota</taxon>
        <taxon>Flavobacteriia</taxon>
        <taxon>Flavobacteriales</taxon>
        <taxon>Flavobacteriaceae</taxon>
    </lineage>
</organism>
<reference evidence="1 2" key="1">
    <citation type="submission" date="2018-05" db="EMBL/GenBank/DDBJ databases">
        <title>Polaribacter aquimarinus sp. nov., isolated from sediment in a sediment of sea.</title>
        <authorList>
            <person name="Lu D."/>
        </authorList>
    </citation>
    <scope>NUCLEOTIDE SEQUENCE [LARGE SCALE GENOMIC DNA]</scope>
    <source>
        <strain evidence="1 2">ZY113</strain>
    </source>
</reference>
<dbReference type="RefSeq" id="WP_109405632.1">
    <property type="nucleotide sequence ID" value="NZ_QFFG01000006.1"/>
</dbReference>
<dbReference type="OrthoDB" id="9800454at2"/>
<evidence type="ECO:0008006" key="3">
    <source>
        <dbReference type="Google" id="ProtNLM"/>
    </source>
</evidence>
<evidence type="ECO:0000313" key="1">
    <source>
        <dbReference type="EMBL" id="PWG04262.1"/>
    </source>
</evidence>
<dbReference type="InterPro" id="IPR029063">
    <property type="entry name" value="SAM-dependent_MTases_sf"/>
</dbReference>
<comment type="caution">
    <text evidence="1">The sequence shown here is derived from an EMBL/GenBank/DDBJ whole genome shotgun (WGS) entry which is preliminary data.</text>
</comment>